<dbReference type="RefSeq" id="WP_324179209.1">
    <property type="nucleotide sequence ID" value="NZ_BAABAW010000008.1"/>
</dbReference>
<name>A0ABU5ZSX0_9FLAO</name>
<evidence type="ECO:0000256" key="1">
    <source>
        <dbReference type="SAM" id="SignalP"/>
    </source>
</evidence>
<sequence length="119" mass="13229">MKTNRSSHRFQIFLSFFLLVLICSACSAVNSGPSDLTRLQIDTKQCLEPWLSANGDTLQEKVSNYLKGIDIQIEGFENLSENTAVCLACEVCAGPSVIVTVDKKHVNRLEQEGFYIVTQ</sequence>
<feature type="chain" id="PRO_5045962069" description="Lipoprotein" evidence="1">
    <location>
        <begin position="28"/>
        <end position="119"/>
    </location>
</feature>
<evidence type="ECO:0008006" key="4">
    <source>
        <dbReference type="Google" id="ProtNLM"/>
    </source>
</evidence>
<keyword evidence="3" id="KW-1185">Reference proteome</keyword>
<proteinExistence type="predicted"/>
<keyword evidence="1" id="KW-0732">Signal</keyword>
<gene>
    <name evidence="2" type="ORF">U6A24_06885</name>
</gene>
<comment type="caution">
    <text evidence="2">The sequence shown here is derived from an EMBL/GenBank/DDBJ whole genome shotgun (WGS) entry which is preliminary data.</text>
</comment>
<organism evidence="2 3">
    <name type="scientific">Aquimarina gracilis</name>
    <dbReference type="NCBI Taxonomy" id="874422"/>
    <lineage>
        <taxon>Bacteria</taxon>
        <taxon>Pseudomonadati</taxon>
        <taxon>Bacteroidota</taxon>
        <taxon>Flavobacteriia</taxon>
        <taxon>Flavobacteriales</taxon>
        <taxon>Flavobacteriaceae</taxon>
        <taxon>Aquimarina</taxon>
    </lineage>
</organism>
<accession>A0ABU5ZSX0</accession>
<dbReference type="EMBL" id="JAYKLX010000003">
    <property type="protein sequence ID" value="MEB3345176.1"/>
    <property type="molecule type" value="Genomic_DNA"/>
</dbReference>
<evidence type="ECO:0000313" key="2">
    <source>
        <dbReference type="EMBL" id="MEB3345176.1"/>
    </source>
</evidence>
<feature type="signal peptide" evidence="1">
    <location>
        <begin position="1"/>
        <end position="27"/>
    </location>
</feature>
<protein>
    <recommendedName>
        <fullName evidence="4">Lipoprotein</fullName>
    </recommendedName>
</protein>
<dbReference type="Proteomes" id="UP001327027">
    <property type="component" value="Unassembled WGS sequence"/>
</dbReference>
<evidence type="ECO:0000313" key="3">
    <source>
        <dbReference type="Proteomes" id="UP001327027"/>
    </source>
</evidence>
<reference evidence="2 3" key="1">
    <citation type="journal article" date="2013" name="Int. J. Syst. Evol. Microbiol.">
        <title>Aquimarina gracilis sp. nov., isolated from the gut microflora of a mussel, Mytilus coruscus, and emended description of Aquimarina spongiae.</title>
        <authorList>
            <person name="Park S.C."/>
            <person name="Choe H.N."/>
            <person name="Baik K.S."/>
            <person name="Seong C.N."/>
        </authorList>
    </citation>
    <scope>NUCLEOTIDE SEQUENCE [LARGE SCALE GENOMIC DNA]</scope>
    <source>
        <strain evidence="2 3">PSC32</strain>
    </source>
</reference>